<keyword evidence="2" id="KW-1185">Reference proteome</keyword>
<name>A0AC60Q4G5_IXOPE</name>
<accession>A0AC60Q4G5</accession>
<dbReference type="Proteomes" id="UP000805193">
    <property type="component" value="Unassembled WGS sequence"/>
</dbReference>
<gene>
    <name evidence="1" type="ORF">HPB47_024465</name>
</gene>
<evidence type="ECO:0000313" key="1">
    <source>
        <dbReference type="EMBL" id="KAG0428542.1"/>
    </source>
</evidence>
<sequence>MRVHLTRNSQLLRKCLAVAEAPGTVHQSGPGYFLRSILLQPGAAVQTATTGWATISEAFADPCPTGFYSRKQLLERGHKATIANYTTYKPSEPIQETVHRGPAAQQHVNTVRRTSITLSLWRTSGHLPDTREELWCRLPGLNGELWSLAEDPVNTIRERCVSYHMNGVV</sequence>
<protein>
    <submittedName>
        <fullName evidence="1">Uncharacterized protein</fullName>
    </submittedName>
</protein>
<dbReference type="EMBL" id="JABSTQ010009510">
    <property type="protein sequence ID" value="KAG0428542.1"/>
    <property type="molecule type" value="Genomic_DNA"/>
</dbReference>
<reference evidence="1 2" key="1">
    <citation type="journal article" date="2020" name="Cell">
        <title>Large-Scale Comparative Analyses of Tick Genomes Elucidate Their Genetic Diversity and Vector Capacities.</title>
        <authorList>
            <consortium name="Tick Genome and Microbiome Consortium (TIGMIC)"/>
            <person name="Jia N."/>
            <person name="Wang J."/>
            <person name="Shi W."/>
            <person name="Du L."/>
            <person name="Sun Y."/>
            <person name="Zhan W."/>
            <person name="Jiang J.F."/>
            <person name="Wang Q."/>
            <person name="Zhang B."/>
            <person name="Ji P."/>
            <person name="Bell-Sakyi L."/>
            <person name="Cui X.M."/>
            <person name="Yuan T.T."/>
            <person name="Jiang B.G."/>
            <person name="Yang W.F."/>
            <person name="Lam T.T."/>
            <person name="Chang Q.C."/>
            <person name="Ding S.J."/>
            <person name="Wang X.J."/>
            <person name="Zhu J.G."/>
            <person name="Ruan X.D."/>
            <person name="Zhao L."/>
            <person name="Wei J.T."/>
            <person name="Ye R.Z."/>
            <person name="Que T.C."/>
            <person name="Du C.H."/>
            <person name="Zhou Y.H."/>
            <person name="Cheng J.X."/>
            <person name="Dai P.F."/>
            <person name="Guo W.B."/>
            <person name="Han X.H."/>
            <person name="Huang E.J."/>
            <person name="Li L.F."/>
            <person name="Wei W."/>
            <person name="Gao Y.C."/>
            <person name="Liu J.Z."/>
            <person name="Shao H.Z."/>
            <person name="Wang X."/>
            <person name="Wang C.C."/>
            <person name="Yang T.C."/>
            <person name="Huo Q.B."/>
            <person name="Li W."/>
            <person name="Chen H.Y."/>
            <person name="Chen S.E."/>
            <person name="Zhou L.G."/>
            <person name="Ni X.B."/>
            <person name="Tian J.H."/>
            <person name="Sheng Y."/>
            <person name="Liu T."/>
            <person name="Pan Y.S."/>
            <person name="Xia L.Y."/>
            <person name="Li J."/>
            <person name="Zhao F."/>
            <person name="Cao W.C."/>
        </authorList>
    </citation>
    <scope>NUCLEOTIDE SEQUENCE [LARGE SCALE GENOMIC DNA]</scope>
    <source>
        <strain evidence="1">Iper-2018</strain>
    </source>
</reference>
<organism evidence="1 2">
    <name type="scientific">Ixodes persulcatus</name>
    <name type="common">Taiga tick</name>
    <dbReference type="NCBI Taxonomy" id="34615"/>
    <lineage>
        <taxon>Eukaryota</taxon>
        <taxon>Metazoa</taxon>
        <taxon>Ecdysozoa</taxon>
        <taxon>Arthropoda</taxon>
        <taxon>Chelicerata</taxon>
        <taxon>Arachnida</taxon>
        <taxon>Acari</taxon>
        <taxon>Parasitiformes</taxon>
        <taxon>Ixodida</taxon>
        <taxon>Ixodoidea</taxon>
        <taxon>Ixodidae</taxon>
        <taxon>Ixodinae</taxon>
        <taxon>Ixodes</taxon>
    </lineage>
</organism>
<comment type="caution">
    <text evidence="1">The sequence shown here is derived from an EMBL/GenBank/DDBJ whole genome shotgun (WGS) entry which is preliminary data.</text>
</comment>
<evidence type="ECO:0000313" key="2">
    <source>
        <dbReference type="Proteomes" id="UP000805193"/>
    </source>
</evidence>
<proteinExistence type="predicted"/>